<keyword evidence="1" id="KW-0812">Transmembrane</keyword>
<gene>
    <name evidence="2" type="ORF">RCL2_000313600</name>
</gene>
<dbReference type="Proteomes" id="UP000615446">
    <property type="component" value="Unassembled WGS sequence"/>
</dbReference>
<keyword evidence="1" id="KW-0472">Membrane</keyword>
<comment type="caution">
    <text evidence="2">The sequence shown here is derived from an EMBL/GenBank/DDBJ whole genome shotgun (WGS) entry which is preliminary data.</text>
</comment>
<keyword evidence="1" id="KW-1133">Transmembrane helix</keyword>
<proteinExistence type="predicted"/>
<dbReference type="OrthoDB" id="2375978at2759"/>
<accession>A0A8H3KXL1</accession>
<dbReference type="EMBL" id="BLAL01000017">
    <property type="protein sequence ID" value="GES75720.1"/>
    <property type="molecule type" value="Genomic_DNA"/>
</dbReference>
<evidence type="ECO:0000256" key="1">
    <source>
        <dbReference type="SAM" id="Phobius"/>
    </source>
</evidence>
<name>A0A8H3KXL1_9GLOM</name>
<protein>
    <submittedName>
        <fullName evidence="2">Uncharacterized protein</fullName>
    </submittedName>
</protein>
<organism evidence="2 3">
    <name type="scientific">Rhizophagus clarus</name>
    <dbReference type="NCBI Taxonomy" id="94130"/>
    <lineage>
        <taxon>Eukaryota</taxon>
        <taxon>Fungi</taxon>
        <taxon>Fungi incertae sedis</taxon>
        <taxon>Mucoromycota</taxon>
        <taxon>Glomeromycotina</taxon>
        <taxon>Glomeromycetes</taxon>
        <taxon>Glomerales</taxon>
        <taxon>Glomeraceae</taxon>
        <taxon>Rhizophagus</taxon>
    </lineage>
</organism>
<feature type="transmembrane region" description="Helical" evidence="1">
    <location>
        <begin position="14"/>
        <end position="40"/>
    </location>
</feature>
<evidence type="ECO:0000313" key="3">
    <source>
        <dbReference type="Proteomes" id="UP000615446"/>
    </source>
</evidence>
<sequence>MILQEYLKDYKDSLFVFAIVSGAIAFIVTFTLDMFFSTLYSLINDYRRTKPVTLPEKIISVSTKKVPNKRSSNKSSKKIMYDNGGRGKKYNYIKEI</sequence>
<evidence type="ECO:0000313" key="2">
    <source>
        <dbReference type="EMBL" id="GES75720.1"/>
    </source>
</evidence>
<dbReference type="AlphaFoldDB" id="A0A8H3KXL1"/>
<reference evidence="2" key="1">
    <citation type="submission" date="2019-10" db="EMBL/GenBank/DDBJ databases">
        <title>Conservation and host-specific expression of non-tandemly repeated heterogenous ribosome RNA gene in arbuscular mycorrhizal fungi.</title>
        <authorList>
            <person name="Maeda T."/>
            <person name="Kobayashi Y."/>
            <person name="Nakagawa T."/>
            <person name="Ezawa T."/>
            <person name="Yamaguchi K."/>
            <person name="Bino T."/>
            <person name="Nishimoto Y."/>
            <person name="Shigenobu S."/>
            <person name="Kawaguchi M."/>
        </authorList>
    </citation>
    <scope>NUCLEOTIDE SEQUENCE</scope>
    <source>
        <strain evidence="2">HR1</strain>
    </source>
</reference>